<reference evidence="5" key="2">
    <citation type="submission" date="2017-04" db="EMBL/GenBank/DDBJ databases">
        <authorList>
            <person name="Varghese N."/>
            <person name="Submissions S."/>
        </authorList>
    </citation>
    <scope>NUCLEOTIDE SEQUENCE [LARGE SCALE GENOMIC DNA]</scope>
    <source>
        <strain evidence="5">FDF-1</strain>
    </source>
</reference>
<evidence type="ECO:0000313" key="3">
    <source>
        <dbReference type="EMBL" id="SMH45050.1"/>
    </source>
</evidence>
<evidence type="ECO:0000313" key="5">
    <source>
        <dbReference type="Proteomes" id="UP000193969"/>
    </source>
</evidence>
<sequence length="153" mass="17815">MLTIAFLLFFYYVIPVEVEGVVETKAINGRMSGNTGATILLNRQVPGEPWILVEDKDFEQFFSPEDRNVFINDSLHEQMDMKYVSIDYIVSIQVSSDDPVNDVRKGQTYAYYASREDFNMAEIGDTVRYRVSRFEDYRIEEILESSNRRGIVR</sequence>
<dbReference type="STRING" id="523843.SAMN06264941_2150"/>
<evidence type="ECO:0000313" key="6">
    <source>
        <dbReference type="Proteomes" id="UP000278252"/>
    </source>
</evidence>
<protein>
    <submittedName>
        <fullName evidence="1">Uncharacterized protein</fullName>
    </submittedName>
</protein>
<accession>A0A1L9C1T9</accession>
<proteinExistence type="predicted"/>
<gene>
    <name evidence="2" type="ORF">EFE41_10185</name>
    <name evidence="1" type="ORF">MPF_2060</name>
    <name evidence="3" type="ORF">SAMN06264941_2150</name>
</gene>
<name>A0A1L9C1T9_9EURY</name>
<dbReference type="AlphaFoldDB" id="A0A1L9C1T9"/>
<dbReference type="EMBL" id="FXBN01000005">
    <property type="protein sequence ID" value="SMH45050.1"/>
    <property type="molecule type" value="Genomic_DNA"/>
</dbReference>
<dbReference type="EMBL" id="JWTK01000009">
    <property type="protein sequence ID" value="OJH48457.1"/>
    <property type="molecule type" value="Genomic_DNA"/>
</dbReference>
<reference evidence="1 4" key="1">
    <citation type="submission" date="2014-12" db="EMBL/GenBank/DDBJ databases">
        <title>The genome sequence of Methanohalophilus portucalensis strain FDF1.</title>
        <authorList>
            <person name="Lai M.-C."/>
            <person name="Lai S.-J."/>
        </authorList>
    </citation>
    <scope>NUCLEOTIDE SEQUENCE [LARGE SCALE GENOMIC DNA]</scope>
    <source>
        <strain evidence="1 4">FDF-1</strain>
    </source>
</reference>
<evidence type="ECO:0000313" key="1">
    <source>
        <dbReference type="EMBL" id="OJH48457.1"/>
    </source>
</evidence>
<reference evidence="2 6" key="4">
    <citation type="submission" date="2018-10" db="EMBL/GenBank/DDBJ databases">
        <title>Cultivation of a novel Methanohalophilus strain from Kebrit Deep of the Red Sea and a genomic comparison of members of the genus Methanohalophilus.</title>
        <authorList>
            <person name="Guan Y."/>
            <person name="Ngugi D.K."/>
            <person name="Stingl U."/>
        </authorList>
    </citation>
    <scope>NUCLEOTIDE SEQUENCE [LARGE SCALE GENOMIC DNA]</scope>
    <source>
        <strain evidence="2 6">DSM 7471</strain>
    </source>
</reference>
<evidence type="ECO:0000313" key="2">
    <source>
        <dbReference type="EMBL" id="RNI08532.1"/>
    </source>
</evidence>
<dbReference type="Proteomes" id="UP000278252">
    <property type="component" value="Unassembled WGS sequence"/>
</dbReference>
<reference evidence="3" key="3">
    <citation type="submission" date="2017-04" db="EMBL/GenBank/DDBJ databases">
        <authorList>
            <person name="Afonso C.L."/>
            <person name="Miller P.J."/>
            <person name="Scott M.A."/>
            <person name="Spackman E."/>
            <person name="Goraichik I."/>
            <person name="Dimitrov K.M."/>
            <person name="Suarez D.L."/>
            <person name="Swayne D.E."/>
        </authorList>
    </citation>
    <scope>NUCLEOTIDE SEQUENCE [LARGE SCALE GENOMIC DNA]</scope>
    <source>
        <strain evidence="3">FDF-1</strain>
    </source>
</reference>
<dbReference type="EMBL" id="RJJH01000016">
    <property type="protein sequence ID" value="RNI08532.1"/>
    <property type="molecule type" value="Genomic_DNA"/>
</dbReference>
<keyword evidence="5" id="KW-1185">Reference proteome</keyword>
<dbReference type="Proteomes" id="UP000193969">
    <property type="component" value="Unassembled WGS sequence"/>
</dbReference>
<organism evidence="1 4">
    <name type="scientific">Methanohalophilus portucalensis FDF-1</name>
    <dbReference type="NCBI Taxonomy" id="523843"/>
    <lineage>
        <taxon>Archaea</taxon>
        <taxon>Methanobacteriati</taxon>
        <taxon>Methanobacteriota</taxon>
        <taxon>Stenosarchaea group</taxon>
        <taxon>Methanomicrobia</taxon>
        <taxon>Methanosarcinales</taxon>
        <taxon>Methanosarcinaceae</taxon>
        <taxon>Methanohalophilus</taxon>
    </lineage>
</organism>
<dbReference type="Proteomes" id="UP000185713">
    <property type="component" value="Unassembled WGS sequence"/>
</dbReference>
<evidence type="ECO:0000313" key="4">
    <source>
        <dbReference type="Proteomes" id="UP000185713"/>
    </source>
</evidence>